<dbReference type="Gene3D" id="2.10.60.10">
    <property type="entry name" value="CD59"/>
    <property type="match status" value="1"/>
</dbReference>
<dbReference type="Proteomes" id="UP001159405">
    <property type="component" value="Unassembled WGS sequence"/>
</dbReference>
<dbReference type="PANTHER" id="PTHR10036:SF25">
    <property type="entry name" value="HEP21 PROTEIN"/>
    <property type="match status" value="1"/>
</dbReference>
<dbReference type="EMBL" id="CALNXK010000073">
    <property type="protein sequence ID" value="CAH3144329.1"/>
    <property type="molecule type" value="Genomic_DNA"/>
</dbReference>
<feature type="domain" description="UPAR/Ly6" evidence="4">
    <location>
        <begin position="25"/>
        <end position="117"/>
    </location>
</feature>
<evidence type="ECO:0000256" key="2">
    <source>
        <dbReference type="ARBA" id="ARBA00023157"/>
    </source>
</evidence>
<evidence type="ECO:0000256" key="1">
    <source>
        <dbReference type="ARBA" id="ARBA00022729"/>
    </source>
</evidence>
<evidence type="ECO:0000259" key="4">
    <source>
        <dbReference type="Pfam" id="PF00021"/>
    </source>
</evidence>
<keyword evidence="6" id="KW-1185">Reference proteome</keyword>
<sequence length="144" mass="15773">MASSFYRIFLVIAILIAPQRVSCILRCYSCESYKSWADCNTKENLEKTECPVESPNCVQGVVTCADGDGTIKQTIYYKGCGAPGDKCVAEKESLPSCEETLKAYPDDTCCDGDYCNSGSGIRDQGSRLAIIGLFILHILWGFLI</sequence>
<evidence type="ECO:0000256" key="3">
    <source>
        <dbReference type="SAM" id="SignalP"/>
    </source>
</evidence>
<proteinExistence type="predicted"/>
<dbReference type="SUPFAM" id="SSF57302">
    <property type="entry name" value="Snake toxin-like"/>
    <property type="match status" value="1"/>
</dbReference>
<dbReference type="InterPro" id="IPR016054">
    <property type="entry name" value="LY6_UPA_recep-like"/>
</dbReference>
<protein>
    <recommendedName>
        <fullName evidence="4">UPAR/Ly6 domain-containing protein</fullName>
    </recommendedName>
</protein>
<reference evidence="5 6" key="1">
    <citation type="submission" date="2022-05" db="EMBL/GenBank/DDBJ databases">
        <authorList>
            <consortium name="Genoscope - CEA"/>
            <person name="William W."/>
        </authorList>
    </citation>
    <scope>NUCLEOTIDE SEQUENCE [LARGE SCALE GENOMIC DNA]</scope>
</reference>
<organism evidence="5 6">
    <name type="scientific">Porites lobata</name>
    <dbReference type="NCBI Taxonomy" id="104759"/>
    <lineage>
        <taxon>Eukaryota</taxon>
        <taxon>Metazoa</taxon>
        <taxon>Cnidaria</taxon>
        <taxon>Anthozoa</taxon>
        <taxon>Hexacorallia</taxon>
        <taxon>Scleractinia</taxon>
        <taxon>Fungiina</taxon>
        <taxon>Poritidae</taxon>
        <taxon>Porites</taxon>
    </lineage>
</organism>
<feature type="chain" id="PRO_5045552264" description="UPAR/Ly6 domain-containing protein" evidence="3">
    <location>
        <begin position="24"/>
        <end position="144"/>
    </location>
</feature>
<dbReference type="PANTHER" id="PTHR10036">
    <property type="entry name" value="CD59 GLYCOPROTEIN"/>
    <property type="match status" value="1"/>
</dbReference>
<feature type="signal peptide" evidence="3">
    <location>
        <begin position="1"/>
        <end position="23"/>
    </location>
</feature>
<keyword evidence="1 3" id="KW-0732">Signal</keyword>
<comment type="caution">
    <text evidence="5">The sequence shown here is derived from an EMBL/GenBank/DDBJ whole genome shotgun (WGS) entry which is preliminary data.</text>
</comment>
<dbReference type="Pfam" id="PF00021">
    <property type="entry name" value="UPAR_LY6"/>
    <property type="match status" value="1"/>
</dbReference>
<name>A0ABN8PI35_9CNID</name>
<evidence type="ECO:0000313" key="5">
    <source>
        <dbReference type="EMBL" id="CAH3144329.1"/>
    </source>
</evidence>
<dbReference type="InterPro" id="IPR045860">
    <property type="entry name" value="Snake_toxin-like_sf"/>
</dbReference>
<evidence type="ECO:0000313" key="6">
    <source>
        <dbReference type="Proteomes" id="UP001159405"/>
    </source>
</evidence>
<gene>
    <name evidence="5" type="ORF">PLOB_00043911</name>
</gene>
<accession>A0ABN8PI35</accession>
<keyword evidence="2" id="KW-1015">Disulfide bond</keyword>